<keyword evidence="6 9" id="KW-1133">Transmembrane helix</keyword>
<keyword evidence="3" id="KW-0813">Transport</keyword>
<evidence type="ECO:0000256" key="2">
    <source>
        <dbReference type="ARBA" id="ARBA00006855"/>
    </source>
</evidence>
<dbReference type="Pfam" id="PF04193">
    <property type="entry name" value="PQ-loop"/>
    <property type="match status" value="1"/>
</dbReference>
<dbReference type="PANTHER" id="PTHR13131">
    <property type="entry name" value="CYSTINOSIN"/>
    <property type="match status" value="1"/>
</dbReference>
<accession>X2B238</accession>
<dbReference type="OMA" id="YFIAWAI"/>
<keyword evidence="5" id="KW-0677">Repeat</keyword>
<name>X2B238_CAPTE</name>
<evidence type="ECO:0000313" key="11">
    <source>
        <dbReference type="Proteomes" id="UP000014760"/>
    </source>
</evidence>
<organism evidence="10 11">
    <name type="scientific">Capitella teleta</name>
    <name type="common">Polychaete worm</name>
    <dbReference type="NCBI Taxonomy" id="283909"/>
    <lineage>
        <taxon>Eukaryota</taxon>
        <taxon>Metazoa</taxon>
        <taxon>Spiralia</taxon>
        <taxon>Lophotrochozoa</taxon>
        <taxon>Annelida</taxon>
        <taxon>Polychaeta</taxon>
        <taxon>Sedentaria</taxon>
        <taxon>Scolecida</taxon>
        <taxon>Capitellidae</taxon>
        <taxon>Capitella</taxon>
    </lineage>
</organism>
<evidence type="ECO:0000256" key="1">
    <source>
        <dbReference type="ARBA" id="ARBA00004127"/>
    </source>
</evidence>
<dbReference type="EnsemblMetazoa" id="CapteT26488">
    <property type="protein sequence ID" value="CapteP26488"/>
    <property type="gene ID" value="CapteG26488"/>
</dbReference>
<evidence type="ECO:0000256" key="5">
    <source>
        <dbReference type="ARBA" id="ARBA00022737"/>
    </source>
</evidence>
<reference evidence="11" key="2">
    <citation type="journal article" date="2013" name="Nature">
        <title>Insights into bilaterian evolution from three spiralian genomes.</title>
        <authorList>
            <person name="Simakov O."/>
            <person name="Marletaz F."/>
            <person name="Cho S.J."/>
            <person name="Edsinger-Gonzales E."/>
            <person name="Havlak P."/>
            <person name="Hellsten U."/>
            <person name="Kuo D.H."/>
            <person name="Larsson T."/>
            <person name="Lv J."/>
            <person name="Arendt D."/>
            <person name="Savage R."/>
            <person name="Osoegawa K."/>
            <person name="de Jong P."/>
            <person name="Grimwood J."/>
            <person name="Chapman J.A."/>
            <person name="Shapiro H."/>
            <person name="Aerts A."/>
            <person name="Otillar R.P."/>
            <person name="Terry A.Y."/>
            <person name="Boore J.L."/>
            <person name="Grigoriev I.V."/>
            <person name="Lindberg D.R."/>
            <person name="Seaver E.C."/>
            <person name="Weisblat D.A."/>
            <person name="Putnam N.H."/>
            <person name="Rokhsar D.S."/>
        </authorList>
    </citation>
    <scope>NUCLEOTIDE SEQUENCE</scope>
    <source>
        <strain evidence="11">I ESC-2004</strain>
    </source>
</reference>
<dbReference type="Proteomes" id="UP000014760">
    <property type="component" value="Unassembled WGS sequence"/>
</dbReference>
<dbReference type="PANTHER" id="PTHR13131:SF5">
    <property type="entry name" value="CYSTINOSIN"/>
    <property type="match status" value="1"/>
</dbReference>
<feature type="transmembrane region" description="Helical" evidence="9">
    <location>
        <begin position="6"/>
        <end position="25"/>
    </location>
</feature>
<dbReference type="InterPro" id="IPR005282">
    <property type="entry name" value="LC_transporter"/>
</dbReference>
<dbReference type="HOGENOM" id="CLU_2910704_0_0_1"/>
<dbReference type="SMART" id="SM00679">
    <property type="entry name" value="CTNS"/>
    <property type="match status" value="1"/>
</dbReference>
<keyword evidence="7 9" id="KW-0472">Membrane</keyword>
<dbReference type="STRING" id="283909.R7TFY3"/>
<evidence type="ECO:0000256" key="7">
    <source>
        <dbReference type="ARBA" id="ARBA00023136"/>
    </source>
</evidence>
<evidence type="ECO:0000256" key="9">
    <source>
        <dbReference type="SAM" id="Phobius"/>
    </source>
</evidence>
<evidence type="ECO:0000313" key="10">
    <source>
        <dbReference type="EnsemblMetazoa" id="CapteP26488"/>
    </source>
</evidence>
<protein>
    <submittedName>
        <fullName evidence="10">Uncharacterized protein</fullName>
    </submittedName>
</protein>
<evidence type="ECO:0000256" key="6">
    <source>
        <dbReference type="ARBA" id="ARBA00022989"/>
    </source>
</evidence>
<reference evidence="10" key="3">
    <citation type="submission" date="2015-06" db="UniProtKB">
        <authorList>
            <consortium name="EnsemblMetazoa"/>
        </authorList>
    </citation>
    <scope>IDENTIFICATION</scope>
</reference>
<comment type="similarity">
    <text evidence="2">Belongs to the cystinosin family.</text>
</comment>
<evidence type="ECO:0000256" key="8">
    <source>
        <dbReference type="ARBA" id="ARBA00048473"/>
    </source>
</evidence>
<feature type="transmembrane region" description="Helical" evidence="9">
    <location>
        <begin position="37"/>
        <end position="57"/>
    </location>
</feature>
<evidence type="ECO:0000256" key="4">
    <source>
        <dbReference type="ARBA" id="ARBA00022692"/>
    </source>
</evidence>
<proteinExistence type="inferred from homology"/>
<dbReference type="EMBL" id="AMQN01013237">
    <property type="status" value="NOT_ANNOTATED_CDS"/>
    <property type="molecule type" value="Genomic_DNA"/>
</dbReference>
<evidence type="ECO:0000256" key="3">
    <source>
        <dbReference type="ARBA" id="ARBA00022448"/>
    </source>
</evidence>
<dbReference type="Gene3D" id="1.20.1280.290">
    <property type="match status" value="1"/>
</dbReference>
<comment type="subcellular location">
    <subcellularLocation>
        <location evidence="1">Endomembrane system</location>
        <topology evidence="1">Multi-pass membrane protein</topology>
    </subcellularLocation>
</comment>
<dbReference type="OrthoDB" id="8048523at2759"/>
<dbReference type="InterPro" id="IPR006603">
    <property type="entry name" value="PQ-loop_rpt"/>
</dbReference>
<keyword evidence="4 9" id="KW-0812">Transmembrane</keyword>
<sequence length="62" mass="7567">MSIIIGWLYFVMWSCCYYPQIYKNFRRRSVLGFSFDYFVLNFTGHICYFVFNFSLAFNTSIQ</sequence>
<comment type="catalytic activity">
    <reaction evidence="8">
        <text>L-cystine(out) + H(+)(out) = L-cystine(in) + H(+)(in)</text>
        <dbReference type="Rhea" id="RHEA:66172"/>
        <dbReference type="ChEBI" id="CHEBI:15378"/>
        <dbReference type="ChEBI" id="CHEBI:35491"/>
    </reaction>
    <physiologicalReaction direction="left-to-right" evidence="8">
        <dbReference type="Rhea" id="RHEA:66173"/>
    </physiologicalReaction>
</comment>
<reference evidence="11" key="1">
    <citation type="submission" date="2012-12" db="EMBL/GenBank/DDBJ databases">
        <authorList>
            <person name="Hellsten U."/>
            <person name="Grimwood J."/>
            <person name="Chapman J.A."/>
            <person name="Shapiro H."/>
            <person name="Aerts A."/>
            <person name="Otillar R.P."/>
            <person name="Terry A.Y."/>
            <person name="Boore J.L."/>
            <person name="Simakov O."/>
            <person name="Marletaz F."/>
            <person name="Cho S.-J."/>
            <person name="Edsinger-Gonzales E."/>
            <person name="Havlak P."/>
            <person name="Kuo D.-H."/>
            <person name="Larsson T."/>
            <person name="Lv J."/>
            <person name="Arendt D."/>
            <person name="Savage R."/>
            <person name="Osoegawa K."/>
            <person name="de Jong P."/>
            <person name="Lindberg D.R."/>
            <person name="Seaver E.C."/>
            <person name="Weisblat D.A."/>
            <person name="Putnam N.H."/>
            <person name="Grigoriev I.V."/>
            <person name="Rokhsar D.S."/>
        </authorList>
    </citation>
    <scope>NUCLEOTIDE SEQUENCE</scope>
    <source>
        <strain evidence="11">I ESC-2004</strain>
    </source>
</reference>
<keyword evidence="11" id="KW-1185">Reference proteome</keyword>